<dbReference type="STRING" id="1789224.BFG52_07165"/>
<proteinExistence type="predicted"/>
<dbReference type="EMBL" id="CP016895">
    <property type="protein sequence ID" value="AOA58156.1"/>
    <property type="molecule type" value="Genomic_DNA"/>
</dbReference>
<keyword evidence="1" id="KW-0732">Signal</keyword>
<dbReference type="OrthoDB" id="6713045at2"/>
<reference evidence="2 3" key="1">
    <citation type="submission" date="2016-08" db="EMBL/GenBank/DDBJ databases">
        <authorList>
            <person name="Seilhamer J.J."/>
        </authorList>
    </citation>
    <scope>NUCLEOTIDE SEQUENCE [LARGE SCALE GENOMIC DNA]</scope>
    <source>
        <strain evidence="2 3">BRTC-1</strain>
    </source>
</reference>
<feature type="chain" id="PRO_5008539882" description="Lysozyme inhibitor LprI N-terminal domain-containing protein" evidence="1">
    <location>
        <begin position="22"/>
        <end position="148"/>
    </location>
</feature>
<protein>
    <recommendedName>
        <fullName evidence="4">Lysozyme inhibitor LprI N-terminal domain-containing protein</fullName>
    </recommendedName>
</protein>
<dbReference type="AlphaFoldDB" id="A0A1B2LYZ8"/>
<evidence type="ECO:0000313" key="3">
    <source>
        <dbReference type="Proteomes" id="UP000093391"/>
    </source>
</evidence>
<dbReference type="KEGG" id="ala:BFG52_07165"/>
<name>A0A1B2LYZ8_9GAMM</name>
<sequence length="148" mass="16663">MKYTSIILLLCSSLYAYTASAQSSLNDIEKTPVPDISYMQAPLSAEYSQCNAQSRGMTDQLLICLDIEYARHEQLIRDAVAQIIDAPDSIEKDQRLDEIAQWWQDTEQHCQWDAATEGQGQRLDAASCRLNRAANLAQKLKHTTQIGQ</sequence>
<organism evidence="2 3">
    <name type="scientific">Acinetobacter larvae</name>
    <dbReference type="NCBI Taxonomy" id="1789224"/>
    <lineage>
        <taxon>Bacteria</taxon>
        <taxon>Pseudomonadati</taxon>
        <taxon>Pseudomonadota</taxon>
        <taxon>Gammaproteobacteria</taxon>
        <taxon>Moraxellales</taxon>
        <taxon>Moraxellaceae</taxon>
        <taxon>Acinetobacter</taxon>
    </lineage>
</organism>
<keyword evidence="3" id="KW-1185">Reference proteome</keyword>
<accession>A0A1B2LYZ8</accession>
<evidence type="ECO:0000256" key="1">
    <source>
        <dbReference type="SAM" id="SignalP"/>
    </source>
</evidence>
<dbReference type="RefSeq" id="WP_067554049.1">
    <property type="nucleotide sequence ID" value="NZ_CP016895.1"/>
</dbReference>
<evidence type="ECO:0000313" key="2">
    <source>
        <dbReference type="EMBL" id="AOA58156.1"/>
    </source>
</evidence>
<evidence type="ECO:0008006" key="4">
    <source>
        <dbReference type="Google" id="ProtNLM"/>
    </source>
</evidence>
<gene>
    <name evidence="2" type="ORF">BFG52_07165</name>
</gene>
<dbReference type="Proteomes" id="UP000093391">
    <property type="component" value="Chromosome"/>
</dbReference>
<feature type="signal peptide" evidence="1">
    <location>
        <begin position="1"/>
        <end position="21"/>
    </location>
</feature>